<dbReference type="Proteomes" id="UP000027135">
    <property type="component" value="Unassembled WGS sequence"/>
</dbReference>
<proteinExistence type="predicted"/>
<keyword evidence="2" id="KW-1185">Reference proteome</keyword>
<dbReference type="AlphaFoldDB" id="A0A067R2V5"/>
<dbReference type="EMBL" id="KK852796">
    <property type="protein sequence ID" value="KDR16379.1"/>
    <property type="molecule type" value="Genomic_DNA"/>
</dbReference>
<name>A0A067R2V5_ZOONE</name>
<accession>A0A067R2V5</accession>
<reference evidence="1 2" key="1">
    <citation type="journal article" date="2014" name="Nat. Commun.">
        <title>Molecular traces of alternative social organization in a termite genome.</title>
        <authorList>
            <person name="Terrapon N."/>
            <person name="Li C."/>
            <person name="Robertson H.M."/>
            <person name="Ji L."/>
            <person name="Meng X."/>
            <person name="Booth W."/>
            <person name="Chen Z."/>
            <person name="Childers C.P."/>
            <person name="Glastad K.M."/>
            <person name="Gokhale K."/>
            <person name="Gowin J."/>
            <person name="Gronenberg W."/>
            <person name="Hermansen R.A."/>
            <person name="Hu H."/>
            <person name="Hunt B.G."/>
            <person name="Huylmans A.K."/>
            <person name="Khalil S.M."/>
            <person name="Mitchell R.D."/>
            <person name="Munoz-Torres M.C."/>
            <person name="Mustard J.A."/>
            <person name="Pan H."/>
            <person name="Reese J.T."/>
            <person name="Scharf M.E."/>
            <person name="Sun F."/>
            <person name="Vogel H."/>
            <person name="Xiao J."/>
            <person name="Yang W."/>
            <person name="Yang Z."/>
            <person name="Yang Z."/>
            <person name="Zhou J."/>
            <person name="Zhu J."/>
            <person name="Brent C.S."/>
            <person name="Elsik C.G."/>
            <person name="Goodisman M.A."/>
            <person name="Liberles D.A."/>
            <person name="Roe R.M."/>
            <person name="Vargo E.L."/>
            <person name="Vilcinskas A."/>
            <person name="Wang J."/>
            <person name="Bornberg-Bauer E."/>
            <person name="Korb J."/>
            <person name="Zhang G."/>
            <person name="Liebig J."/>
        </authorList>
    </citation>
    <scope>NUCLEOTIDE SEQUENCE [LARGE SCALE GENOMIC DNA]</scope>
    <source>
        <tissue evidence="1">Whole organism</tissue>
    </source>
</reference>
<gene>
    <name evidence="1" type="ORF">L798_10037</name>
</gene>
<evidence type="ECO:0000313" key="2">
    <source>
        <dbReference type="Proteomes" id="UP000027135"/>
    </source>
</evidence>
<evidence type="ECO:0000313" key="1">
    <source>
        <dbReference type="EMBL" id="KDR16379.1"/>
    </source>
</evidence>
<dbReference type="InParanoid" id="A0A067R2V5"/>
<protein>
    <submittedName>
        <fullName evidence="1">Uncharacterized protein</fullName>
    </submittedName>
</protein>
<organism evidence="1 2">
    <name type="scientific">Zootermopsis nevadensis</name>
    <name type="common">Dampwood termite</name>
    <dbReference type="NCBI Taxonomy" id="136037"/>
    <lineage>
        <taxon>Eukaryota</taxon>
        <taxon>Metazoa</taxon>
        <taxon>Ecdysozoa</taxon>
        <taxon>Arthropoda</taxon>
        <taxon>Hexapoda</taxon>
        <taxon>Insecta</taxon>
        <taxon>Pterygota</taxon>
        <taxon>Neoptera</taxon>
        <taxon>Polyneoptera</taxon>
        <taxon>Dictyoptera</taxon>
        <taxon>Blattodea</taxon>
        <taxon>Blattoidea</taxon>
        <taxon>Termitoidae</taxon>
        <taxon>Termopsidae</taxon>
        <taxon>Zootermopsis</taxon>
    </lineage>
</organism>
<sequence length="197" mass="22472">MLSSSMNFFKSSTTLQLQSTTSTTLSWTLSSLLTPRNLPLICSSFVNPAACSKFTLSHIHHPVTPPPPGLAFLALRLHLLWKEKPQPQSYARFLYPPQTLFNHSLELSLPLHYLPFDLLSYIYHLLTQPPPQPNSPISGPFPCKTTLLNPQLQQPHHHHSCRDIFKKKRALGSKVRSYQQVIQQKVKMRLRIPFSLS</sequence>